<feature type="domain" description="Thiamine pyrophosphate enzyme TPP-binding" evidence="13">
    <location>
        <begin position="395"/>
        <end position="544"/>
    </location>
</feature>
<feature type="domain" description="Thiamine pyrophosphate enzyme central" evidence="12">
    <location>
        <begin position="197"/>
        <end position="331"/>
    </location>
</feature>
<dbReference type="PANTHER" id="PTHR18968:SF13">
    <property type="entry name" value="ACETOLACTATE SYNTHASE CATALYTIC SUBUNIT, MITOCHONDRIAL"/>
    <property type="match status" value="1"/>
</dbReference>
<feature type="domain" description="Thiamine pyrophosphate enzyme N-terminal TPP-binding" evidence="14">
    <location>
        <begin position="4"/>
        <end position="120"/>
    </location>
</feature>
<dbReference type="NCBIfam" id="TIGR00118">
    <property type="entry name" value="acolac_lg"/>
    <property type="match status" value="1"/>
</dbReference>
<keyword evidence="10 11" id="KW-0100">Branched-chain amino acid biosynthesis</keyword>
<evidence type="ECO:0000256" key="7">
    <source>
        <dbReference type="ARBA" id="ARBA00022723"/>
    </source>
</evidence>
<proteinExistence type="inferred from homology"/>
<keyword evidence="5 11" id="KW-0028">Amino-acid biosynthesis</keyword>
<dbReference type="Pfam" id="PF02776">
    <property type="entry name" value="TPP_enzyme_N"/>
    <property type="match status" value="1"/>
</dbReference>
<dbReference type="Gene3D" id="3.40.50.970">
    <property type="match status" value="2"/>
</dbReference>
<dbReference type="InterPro" id="IPR029061">
    <property type="entry name" value="THDP-binding"/>
</dbReference>
<name>A0ABS7DF97_9GAMM</name>
<keyword evidence="7 11" id="KW-0479">Metal-binding</keyword>
<evidence type="ECO:0000256" key="2">
    <source>
        <dbReference type="ARBA" id="ARBA00005025"/>
    </source>
</evidence>
<accession>A0ABS7DF97</accession>
<comment type="similarity">
    <text evidence="3 11">Belongs to the TPP enzyme family.</text>
</comment>
<dbReference type="GO" id="GO:0003984">
    <property type="term" value="F:acetolactate synthase activity"/>
    <property type="evidence" value="ECO:0007669"/>
    <property type="project" value="UniProtKB-EC"/>
</dbReference>
<gene>
    <name evidence="15" type="primary">ilvB</name>
    <name evidence="15" type="ORF">J5V48_01360</name>
</gene>
<keyword evidence="16" id="KW-1185">Reference proteome</keyword>
<comment type="catalytic activity">
    <reaction evidence="11">
        <text>2 pyruvate + H(+) = (2S)-2-acetolactate + CO2</text>
        <dbReference type="Rhea" id="RHEA:25249"/>
        <dbReference type="ChEBI" id="CHEBI:15361"/>
        <dbReference type="ChEBI" id="CHEBI:15378"/>
        <dbReference type="ChEBI" id="CHEBI:16526"/>
        <dbReference type="ChEBI" id="CHEBI:58476"/>
        <dbReference type="EC" id="2.2.1.6"/>
    </reaction>
</comment>
<reference evidence="15 16" key="1">
    <citation type="submission" date="2021-03" db="EMBL/GenBank/DDBJ databases">
        <title>Succinivibrio sp. nov. isolated from feces of cow.</title>
        <authorList>
            <person name="Choi J.-Y."/>
        </authorList>
    </citation>
    <scope>NUCLEOTIDE SEQUENCE [LARGE SCALE GENOMIC DNA]</scope>
    <source>
        <strain evidence="15 16">AGMB01872</strain>
    </source>
</reference>
<evidence type="ECO:0000256" key="3">
    <source>
        <dbReference type="ARBA" id="ARBA00007812"/>
    </source>
</evidence>
<keyword evidence="9 11" id="KW-0786">Thiamine pyrophosphate</keyword>
<evidence type="ECO:0000259" key="14">
    <source>
        <dbReference type="Pfam" id="PF02776"/>
    </source>
</evidence>
<comment type="cofactor">
    <cofactor evidence="11">
        <name>Mg(2+)</name>
        <dbReference type="ChEBI" id="CHEBI:18420"/>
    </cofactor>
    <text evidence="11">Binds 1 Mg(2+) ion per subunit.</text>
</comment>
<dbReference type="InterPro" id="IPR012001">
    <property type="entry name" value="Thiamin_PyroP_enz_TPP-bd_dom"/>
</dbReference>
<evidence type="ECO:0000256" key="6">
    <source>
        <dbReference type="ARBA" id="ARBA00022679"/>
    </source>
</evidence>
<dbReference type="SUPFAM" id="SSF52467">
    <property type="entry name" value="DHS-like NAD/FAD-binding domain"/>
    <property type="match status" value="1"/>
</dbReference>
<dbReference type="EC" id="2.2.1.6" evidence="4 11"/>
<evidence type="ECO:0000256" key="10">
    <source>
        <dbReference type="ARBA" id="ARBA00023304"/>
    </source>
</evidence>
<evidence type="ECO:0000256" key="8">
    <source>
        <dbReference type="ARBA" id="ARBA00022842"/>
    </source>
</evidence>
<dbReference type="InterPro" id="IPR011766">
    <property type="entry name" value="TPP_enzyme_TPP-bd"/>
</dbReference>
<dbReference type="Pfam" id="PF02775">
    <property type="entry name" value="TPP_enzyme_C"/>
    <property type="match status" value="1"/>
</dbReference>
<dbReference type="InterPro" id="IPR012846">
    <property type="entry name" value="Acetolactate_synth_lsu"/>
</dbReference>
<keyword evidence="6 11" id="KW-0808">Transferase</keyword>
<evidence type="ECO:0000256" key="11">
    <source>
        <dbReference type="RuleBase" id="RU003591"/>
    </source>
</evidence>
<dbReference type="Proteomes" id="UP000731465">
    <property type="component" value="Unassembled WGS sequence"/>
</dbReference>
<dbReference type="CDD" id="cd02015">
    <property type="entry name" value="TPP_AHAS"/>
    <property type="match status" value="1"/>
</dbReference>
<evidence type="ECO:0000259" key="13">
    <source>
        <dbReference type="Pfam" id="PF02775"/>
    </source>
</evidence>
<dbReference type="EMBL" id="JAGFNY010000002">
    <property type="protein sequence ID" value="MBW7569540.1"/>
    <property type="molecule type" value="Genomic_DNA"/>
</dbReference>
<dbReference type="RefSeq" id="WP_219936181.1">
    <property type="nucleotide sequence ID" value="NZ_JAGFNY010000002.1"/>
</dbReference>
<comment type="pathway">
    <text evidence="1 11">Amino-acid biosynthesis; L-isoleucine biosynthesis; L-isoleucine from 2-oxobutanoate: step 1/4.</text>
</comment>
<evidence type="ECO:0000256" key="4">
    <source>
        <dbReference type="ARBA" id="ARBA00013145"/>
    </source>
</evidence>
<dbReference type="Gene3D" id="3.40.50.1220">
    <property type="entry name" value="TPP-binding domain"/>
    <property type="match status" value="1"/>
</dbReference>
<organism evidence="15 16">
    <name type="scientific">Succinivibrio faecicola</name>
    <dbReference type="NCBI Taxonomy" id="2820300"/>
    <lineage>
        <taxon>Bacteria</taxon>
        <taxon>Pseudomonadati</taxon>
        <taxon>Pseudomonadota</taxon>
        <taxon>Gammaproteobacteria</taxon>
        <taxon>Aeromonadales</taxon>
        <taxon>Succinivibrionaceae</taxon>
        <taxon>Succinivibrio</taxon>
    </lineage>
</organism>
<evidence type="ECO:0000256" key="9">
    <source>
        <dbReference type="ARBA" id="ARBA00023052"/>
    </source>
</evidence>
<evidence type="ECO:0000313" key="16">
    <source>
        <dbReference type="Proteomes" id="UP000731465"/>
    </source>
</evidence>
<comment type="caution">
    <text evidence="15">The sequence shown here is derived from an EMBL/GenBank/DDBJ whole genome shotgun (WGS) entry which is preliminary data.</text>
</comment>
<dbReference type="InterPro" id="IPR029035">
    <property type="entry name" value="DHS-like_NAD/FAD-binding_dom"/>
</dbReference>
<dbReference type="InterPro" id="IPR045229">
    <property type="entry name" value="TPP_enz"/>
</dbReference>
<dbReference type="InterPro" id="IPR012000">
    <property type="entry name" value="Thiamin_PyroP_enz_cen_dom"/>
</dbReference>
<dbReference type="InterPro" id="IPR039368">
    <property type="entry name" value="AHAS_TPP"/>
</dbReference>
<evidence type="ECO:0000256" key="5">
    <source>
        <dbReference type="ARBA" id="ARBA00022605"/>
    </source>
</evidence>
<protein>
    <recommendedName>
        <fullName evidence="4 11">Acetolactate synthase</fullName>
        <ecNumber evidence="4 11">2.2.1.6</ecNumber>
    </recommendedName>
</protein>
<comment type="cofactor">
    <cofactor evidence="11">
        <name>thiamine diphosphate</name>
        <dbReference type="ChEBI" id="CHEBI:58937"/>
    </cofactor>
    <text evidence="11">Binds 1 thiamine pyrophosphate per subunit.</text>
</comment>
<dbReference type="CDD" id="cd07035">
    <property type="entry name" value="TPP_PYR_POX_like"/>
    <property type="match status" value="1"/>
</dbReference>
<evidence type="ECO:0000259" key="12">
    <source>
        <dbReference type="Pfam" id="PF00205"/>
    </source>
</evidence>
<evidence type="ECO:0000313" key="15">
    <source>
        <dbReference type="EMBL" id="MBW7569540.1"/>
    </source>
</evidence>
<dbReference type="PANTHER" id="PTHR18968">
    <property type="entry name" value="THIAMINE PYROPHOSPHATE ENZYMES"/>
    <property type="match status" value="1"/>
</dbReference>
<dbReference type="SUPFAM" id="SSF52518">
    <property type="entry name" value="Thiamin diphosphate-binding fold (THDP-binding)"/>
    <property type="match status" value="2"/>
</dbReference>
<dbReference type="Pfam" id="PF00205">
    <property type="entry name" value="TPP_enzyme_M"/>
    <property type="match status" value="1"/>
</dbReference>
<evidence type="ECO:0000256" key="1">
    <source>
        <dbReference type="ARBA" id="ARBA00004974"/>
    </source>
</evidence>
<comment type="pathway">
    <text evidence="2 11">Amino-acid biosynthesis; L-valine biosynthesis; L-valine from pyruvate: step 1/4.</text>
</comment>
<sequence length="570" mass="62439">MTMMSGAQMVVRTLEDLGVESLFGYPGGAVLDIYDALLESKKIKHILGRHEQGVAHAADGYARATGKVGVCLVTSGPGATNTVTSIATAYMDSIPMVILTGQVGTPLIGSDAFQEVDTVGITRPIVKHSYLCQCALDIPKYIRQAFYLASTGRPGPVVVDIPKDCVRPSMRFEYPEPEGEVKMRAYNPTTQGHKGQVKRAARMIAEASHPIMLVGGGAQLSGAKDEVRAIAKRFNIPVTSTLMGLGVYPSTDRQFLGMLGMHGTYEANNAMDKADLVFAVGCRFDDRVTNNLAKFCPAAKIVHIDIDPASISKTVNADLPIVGDAKIVLNQFIDAFNEFDLKENTEAMKSWWTEIEKFRHIDCLNYRHDENMIQPQEIIESVYRTTDGKAIIATDVGQHQMFTALYYKFDEPRHFLTSGGLGTMGYGFPAAIGAKIGCPDAQVCLFTGDGSFQMNIQELSTCLEYGIPVKIFILDNHTLGMVRQWQRMFYKGHISSTNLNSNPDFIALAKAYGHEGIRVEKPSELDDAVKKAISMKDKLVIVDILCNTDAKVLPMQQSGGSMSDMFLSEE</sequence>
<keyword evidence="8 11" id="KW-0460">Magnesium</keyword>